<proteinExistence type="predicted"/>
<sequence>MKKIKGVPFSEVFSHCIKNPIVKAAYESECEQPSDDWQIIYYSSDDQEGVIYDSYCIDKHGIKRQ</sequence>
<dbReference type="RefSeq" id="WP_038243504.1">
    <property type="nucleotide sequence ID" value="NZ_CAWLZI010000026.1"/>
</dbReference>
<dbReference type="HOGENOM" id="CLU_2848852_0_0_6"/>
<dbReference type="Proteomes" id="UP000028500">
    <property type="component" value="Unassembled WGS sequence"/>
</dbReference>
<dbReference type="AlphaFoldDB" id="A0A077PLI8"/>
<organism evidence="1 2">
    <name type="scientific">Xenorhabdus bovienii str. kraussei Quebec</name>
    <dbReference type="NCBI Taxonomy" id="1398203"/>
    <lineage>
        <taxon>Bacteria</taxon>
        <taxon>Pseudomonadati</taxon>
        <taxon>Pseudomonadota</taxon>
        <taxon>Gammaproteobacteria</taxon>
        <taxon>Enterobacterales</taxon>
        <taxon>Morganellaceae</taxon>
        <taxon>Xenorhabdus</taxon>
    </lineage>
</organism>
<dbReference type="EMBL" id="CBSY010000190">
    <property type="protein sequence ID" value="CDH20619.1"/>
    <property type="molecule type" value="Genomic_DNA"/>
</dbReference>
<evidence type="ECO:0000313" key="2">
    <source>
        <dbReference type="Proteomes" id="UP000028500"/>
    </source>
</evidence>
<keyword evidence="2" id="KW-1185">Reference proteome</keyword>
<gene>
    <name evidence="1" type="ORF">XBKQ1_270004</name>
</gene>
<reference evidence="1" key="1">
    <citation type="submission" date="2013-07" db="EMBL/GenBank/DDBJ databases">
        <title>Sub-species coevolution in mutualistic symbiosis.</title>
        <authorList>
            <person name="Murfin K."/>
            <person name="Klassen J."/>
            <person name="Lee M."/>
            <person name="Forst S."/>
            <person name="Stock P."/>
            <person name="Goodrich-Blair H."/>
        </authorList>
    </citation>
    <scope>NUCLEOTIDE SEQUENCE [LARGE SCALE GENOMIC DNA]</scope>
    <source>
        <strain evidence="1">Kraussei Quebec</strain>
    </source>
</reference>
<protein>
    <submittedName>
        <fullName evidence="1">Uncharacterized protein</fullName>
    </submittedName>
</protein>
<comment type="caution">
    <text evidence="1">The sequence shown here is derived from an EMBL/GenBank/DDBJ whole genome shotgun (WGS) entry which is preliminary data.</text>
</comment>
<accession>A0A077PLI8</accession>
<name>A0A077PLI8_XENBV</name>
<evidence type="ECO:0000313" key="1">
    <source>
        <dbReference type="EMBL" id="CDH20619.1"/>
    </source>
</evidence>